<accession>A0A4P6YRK9</accession>
<protein>
    <submittedName>
        <fullName evidence="1">Uncharacterized protein</fullName>
    </submittedName>
</protein>
<proteinExistence type="predicted"/>
<organism evidence="1 2">
    <name type="scientific">Periweissella cryptocerci</name>
    <dbReference type="NCBI Taxonomy" id="2506420"/>
    <lineage>
        <taxon>Bacteria</taxon>
        <taxon>Bacillati</taxon>
        <taxon>Bacillota</taxon>
        <taxon>Bacilli</taxon>
        <taxon>Lactobacillales</taxon>
        <taxon>Lactobacillaceae</taxon>
        <taxon>Periweissella</taxon>
    </lineage>
</organism>
<dbReference type="InterPro" id="IPR036404">
    <property type="entry name" value="Jacalin-like_lectin_dom_sf"/>
</dbReference>
<dbReference type="KEGG" id="wei:EQG49_01825"/>
<dbReference type="Gene3D" id="2.100.10.30">
    <property type="entry name" value="Jacalin-like lectin domain"/>
    <property type="match status" value="1"/>
</dbReference>
<evidence type="ECO:0000313" key="2">
    <source>
        <dbReference type="Proteomes" id="UP000292886"/>
    </source>
</evidence>
<dbReference type="SUPFAM" id="SSF51101">
    <property type="entry name" value="Mannose-binding lectins"/>
    <property type="match status" value="1"/>
</dbReference>
<name>A0A4P6YRK9_9LACO</name>
<dbReference type="RefSeq" id="WP_133362368.1">
    <property type="nucleotide sequence ID" value="NZ_CP037940.1"/>
</dbReference>
<keyword evidence="2" id="KW-1185">Reference proteome</keyword>
<dbReference type="AlphaFoldDB" id="A0A4P6YRK9"/>
<sequence length="142" mass="15550">MQNSNDIISPIKSIEIFTTDAIVGLTINYENNQIEHFGVETPSSSIMLLEAGTYLESITVWQQSHNNEVPTMTGLALTSSDGTQIMRGTQVGKFSTYEQPNHIISRLAAEYVDTALANLSMITYQPLVAITARASEKLALVI</sequence>
<dbReference type="EMBL" id="CP037940">
    <property type="protein sequence ID" value="QBO35288.1"/>
    <property type="molecule type" value="Genomic_DNA"/>
</dbReference>
<reference evidence="2" key="1">
    <citation type="submission" date="2019-03" db="EMBL/GenBank/DDBJ databases">
        <title>Weissella sp. 26KH-42 Genome sequencing.</title>
        <authorList>
            <person name="Heo J."/>
            <person name="Kim S.-J."/>
            <person name="Kim J.-S."/>
            <person name="Hong S.-B."/>
            <person name="Kwon S.-W."/>
        </authorList>
    </citation>
    <scope>NUCLEOTIDE SEQUENCE [LARGE SCALE GENOMIC DNA]</scope>
    <source>
        <strain evidence="2">26KH-42</strain>
    </source>
</reference>
<gene>
    <name evidence="1" type="ORF">EQG49_01825</name>
</gene>
<evidence type="ECO:0000313" key="1">
    <source>
        <dbReference type="EMBL" id="QBO35288.1"/>
    </source>
</evidence>
<dbReference type="Proteomes" id="UP000292886">
    <property type="component" value="Chromosome"/>
</dbReference>